<evidence type="ECO:0000256" key="1">
    <source>
        <dbReference type="SAM" id="MobiDB-lite"/>
    </source>
</evidence>
<accession>A0AAU7LNW4</accession>
<organism evidence="2">
    <name type="scientific">Polaromonas hydrogenivorans</name>
    <dbReference type="NCBI Taxonomy" id="335476"/>
    <lineage>
        <taxon>Bacteria</taxon>
        <taxon>Pseudomonadati</taxon>
        <taxon>Pseudomonadota</taxon>
        <taxon>Betaproteobacteria</taxon>
        <taxon>Burkholderiales</taxon>
        <taxon>Comamonadaceae</taxon>
        <taxon>Polaromonas</taxon>
    </lineage>
</organism>
<name>A0AAU7LNW4_9BURK</name>
<feature type="compositionally biased region" description="Polar residues" evidence="1">
    <location>
        <begin position="61"/>
        <end position="74"/>
    </location>
</feature>
<gene>
    <name evidence="2" type="ORF">ABLV49_15860</name>
</gene>
<reference evidence="2" key="1">
    <citation type="submission" date="2024-05" db="EMBL/GenBank/DDBJ databases">
        <authorList>
            <person name="Bunk B."/>
            <person name="Swiderski J."/>
            <person name="Sproer C."/>
            <person name="Thiel V."/>
        </authorList>
    </citation>
    <scope>NUCLEOTIDE SEQUENCE</scope>
    <source>
        <strain evidence="2">DSM 17735</strain>
    </source>
</reference>
<evidence type="ECO:0000313" key="2">
    <source>
        <dbReference type="EMBL" id="XBP69357.1"/>
    </source>
</evidence>
<sequence length="106" mass="11454">MSMTCHSLQAGLPEGFGIVRDASKKPIFAEATSLECMLTDSCFLIQPAIDSQGFAKRHNASSRSWPQKPGSPTASAFIRPLTGMSPFRNQNVAPARPVDPNKICHP</sequence>
<dbReference type="RefSeq" id="WP_349277909.1">
    <property type="nucleotide sequence ID" value="NZ_CBCSCU010000063.1"/>
</dbReference>
<dbReference type="AlphaFoldDB" id="A0AAU7LNW4"/>
<proteinExistence type="predicted"/>
<protein>
    <submittedName>
        <fullName evidence="2">Uncharacterized protein</fullName>
    </submittedName>
</protein>
<dbReference type="EMBL" id="CP157675">
    <property type="protein sequence ID" value="XBP69357.1"/>
    <property type="molecule type" value="Genomic_DNA"/>
</dbReference>
<feature type="region of interest" description="Disordered" evidence="1">
    <location>
        <begin position="57"/>
        <end position="106"/>
    </location>
</feature>